<feature type="transmembrane region" description="Helical" evidence="1">
    <location>
        <begin position="54"/>
        <end position="79"/>
    </location>
</feature>
<dbReference type="PATRIC" id="fig|1423763.3.peg.263"/>
<feature type="transmembrane region" description="Helical" evidence="1">
    <location>
        <begin position="113"/>
        <end position="134"/>
    </location>
</feature>
<sequence>MNLTKEKVDQFLQARKKAATTIATGVMLCILSPMSLLVLLSLSKSDLITLPSNAASAIGIIILLVIIAISVGLFVSAGFKLNSFEKLEYDNFNLSTELINKVQKAKDQYTKTYATMTISAIVIFILSAIPVISGAFFEDVADFENIMISLIAITLIPISIGVFLLVKCNTIMNSYNVLLQTDDYTVKNKLGRKKMEKYAALYWMIASLLYLSYSFITNDWAHSWIIWPISGILYVIIEKIFALSYKDLPSKE</sequence>
<name>A0A0R1UA62_9LACO</name>
<accession>A0A0R1UA62</accession>
<protein>
    <recommendedName>
        <fullName evidence="4">Beta-carotene 15,15'-monooxygenase</fullName>
    </recommendedName>
</protein>
<gene>
    <name evidence="2" type="ORF">FC46_GL000258</name>
</gene>
<dbReference type="Proteomes" id="UP000051036">
    <property type="component" value="Unassembled WGS sequence"/>
</dbReference>
<feature type="transmembrane region" description="Helical" evidence="1">
    <location>
        <begin position="198"/>
        <end position="216"/>
    </location>
</feature>
<feature type="transmembrane region" description="Helical" evidence="1">
    <location>
        <begin position="21"/>
        <end position="42"/>
    </location>
</feature>
<evidence type="ECO:0000313" key="2">
    <source>
        <dbReference type="EMBL" id="KRL90247.1"/>
    </source>
</evidence>
<dbReference type="AlphaFoldDB" id="A0A0R1UA62"/>
<keyword evidence="1" id="KW-0812">Transmembrane</keyword>
<keyword evidence="1" id="KW-1133">Transmembrane helix</keyword>
<dbReference type="EMBL" id="AZFM01000012">
    <property type="protein sequence ID" value="KRL90247.1"/>
    <property type="molecule type" value="Genomic_DNA"/>
</dbReference>
<keyword evidence="1" id="KW-0472">Membrane</keyword>
<evidence type="ECO:0000313" key="3">
    <source>
        <dbReference type="Proteomes" id="UP000051036"/>
    </source>
</evidence>
<feature type="transmembrane region" description="Helical" evidence="1">
    <location>
        <begin position="146"/>
        <end position="166"/>
    </location>
</feature>
<feature type="transmembrane region" description="Helical" evidence="1">
    <location>
        <begin position="222"/>
        <end position="242"/>
    </location>
</feature>
<organism evidence="2 3">
    <name type="scientific">Lactobacillus kalixensis DSM 16043</name>
    <dbReference type="NCBI Taxonomy" id="1423763"/>
    <lineage>
        <taxon>Bacteria</taxon>
        <taxon>Bacillati</taxon>
        <taxon>Bacillota</taxon>
        <taxon>Bacilli</taxon>
        <taxon>Lactobacillales</taxon>
        <taxon>Lactobacillaceae</taxon>
        <taxon>Lactobacillus</taxon>
    </lineage>
</organism>
<evidence type="ECO:0000256" key="1">
    <source>
        <dbReference type="SAM" id="Phobius"/>
    </source>
</evidence>
<comment type="caution">
    <text evidence="2">The sequence shown here is derived from an EMBL/GenBank/DDBJ whole genome shotgun (WGS) entry which is preliminary data.</text>
</comment>
<dbReference type="RefSeq" id="WP_236702292.1">
    <property type="nucleotide sequence ID" value="NZ_AZFM01000012.1"/>
</dbReference>
<proteinExistence type="predicted"/>
<keyword evidence="3" id="KW-1185">Reference proteome</keyword>
<evidence type="ECO:0008006" key="4">
    <source>
        <dbReference type="Google" id="ProtNLM"/>
    </source>
</evidence>
<dbReference type="STRING" id="1423763.FC46_GL000258"/>
<reference evidence="2 3" key="1">
    <citation type="journal article" date="2015" name="Genome Announc.">
        <title>Expanding the biotechnology potential of lactobacilli through comparative genomics of 213 strains and associated genera.</title>
        <authorList>
            <person name="Sun Z."/>
            <person name="Harris H.M."/>
            <person name="McCann A."/>
            <person name="Guo C."/>
            <person name="Argimon S."/>
            <person name="Zhang W."/>
            <person name="Yang X."/>
            <person name="Jeffery I.B."/>
            <person name="Cooney J.C."/>
            <person name="Kagawa T.F."/>
            <person name="Liu W."/>
            <person name="Song Y."/>
            <person name="Salvetti E."/>
            <person name="Wrobel A."/>
            <person name="Rasinkangas P."/>
            <person name="Parkhill J."/>
            <person name="Rea M.C."/>
            <person name="O'Sullivan O."/>
            <person name="Ritari J."/>
            <person name="Douillard F.P."/>
            <person name="Paul Ross R."/>
            <person name="Yang R."/>
            <person name="Briner A.E."/>
            <person name="Felis G.E."/>
            <person name="de Vos W.M."/>
            <person name="Barrangou R."/>
            <person name="Klaenhammer T.R."/>
            <person name="Caufield P.W."/>
            <person name="Cui Y."/>
            <person name="Zhang H."/>
            <person name="O'Toole P.W."/>
        </authorList>
    </citation>
    <scope>NUCLEOTIDE SEQUENCE [LARGE SCALE GENOMIC DNA]</scope>
    <source>
        <strain evidence="2 3">DSM 16043</strain>
    </source>
</reference>